<evidence type="ECO:0000313" key="2">
    <source>
        <dbReference type="Proteomes" id="UP000199518"/>
    </source>
</evidence>
<dbReference type="EMBL" id="FOQD01000013">
    <property type="protein sequence ID" value="SFI88392.1"/>
    <property type="molecule type" value="Genomic_DNA"/>
</dbReference>
<sequence length="138" mass="15598">MGVPASSEARKFYRCAYMRFEEAQVLLKASYTTGGVYLAGYPIECILKSLILATVPANARLGILKSFRGSKAHEFDWLRDQYLLNGGPRFTKEVTKHFTLVNDWSTDLRYSPRGVVEEDAVEFLNSADAIIRWANGRL</sequence>
<dbReference type="RefSeq" id="WP_092052321.1">
    <property type="nucleotide sequence ID" value="NZ_FOQD01000013.1"/>
</dbReference>
<dbReference type="Gene3D" id="1.20.120.330">
    <property type="entry name" value="Nucleotidyltransferases domain 2"/>
    <property type="match status" value="1"/>
</dbReference>
<protein>
    <submittedName>
        <fullName evidence="1">HEPN domain-containing protein</fullName>
    </submittedName>
</protein>
<evidence type="ECO:0000313" key="1">
    <source>
        <dbReference type="EMBL" id="SFI88392.1"/>
    </source>
</evidence>
<reference evidence="2" key="1">
    <citation type="submission" date="2016-10" db="EMBL/GenBank/DDBJ databases">
        <authorList>
            <person name="Varghese N."/>
            <person name="Submissions S."/>
        </authorList>
    </citation>
    <scope>NUCLEOTIDE SEQUENCE [LARGE SCALE GENOMIC DNA]</scope>
    <source>
        <strain evidence="2">DSM 26348</strain>
    </source>
</reference>
<gene>
    <name evidence="1" type="ORF">SAMN05421753_11369</name>
</gene>
<dbReference type="Proteomes" id="UP000199518">
    <property type="component" value="Unassembled WGS sequence"/>
</dbReference>
<organism evidence="1 2">
    <name type="scientific">Planctomicrobium piriforme</name>
    <dbReference type="NCBI Taxonomy" id="1576369"/>
    <lineage>
        <taxon>Bacteria</taxon>
        <taxon>Pseudomonadati</taxon>
        <taxon>Planctomycetota</taxon>
        <taxon>Planctomycetia</taxon>
        <taxon>Planctomycetales</taxon>
        <taxon>Planctomycetaceae</taxon>
        <taxon>Planctomicrobium</taxon>
    </lineage>
</organism>
<dbReference type="OrthoDB" id="1493607at2"/>
<accession>A0A1I3LUH4</accession>
<dbReference type="STRING" id="1576369.SAMN05421753_11369"/>
<dbReference type="SUPFAM" id="SSF81593">
    <property type="entry name" value="Nucleotidyltransferase substrate binding subunit/domain"/>
    <property type="match status" value="1"/>
</dbReference>
<dbReference type="AlphaFoldDB" id="A0A1I3LUH4"/>
<keyword evidence="2" id="KW-1185">Reference proteome</keyword>
<name>A0A1I3LUH4_9PLAN</name>
<proteinExistence type="predicted"/>